<dbReference type="InterPro" id="IPR018490">
    <property type="entry name" value="cNMP-bd_dom_sf"/>
</dbReference>
<proteinExistence type="predicted"/>
<keyword evidence="4" id="KW-1185">Reference proteome</keyword>
<accession>A0A1Y2B367</accession>
<dbReference type="PANTHER" id="PTHR23011:SF28">
    <property type="entry name" value="CYCLIC NUCLEOTIDE-BINDING DOMAIN CONTAINING PROTEIN"/>
    <property type="match status" value="1"/>
</dbReference>
<dbReference type="SUPFAM" id="SSF51206">
    <property type="entry name" value="cAMP-binding domain-like"/>
    <property type="match status" value="2"/>
</dbReference>
<dbReference type="PROSITE" id="PS50042">
    <property type="entry name" value="CNMP_BINDING_3"/>
    <property type="match status" value="1"/>
</dbReference>
<gene>
    <name evidence="3" type="ORF">BCR33DRAFT_579171</name>
</gene>
<dbReference type="PANTHER" id="PTHR23011">
    <property type="entry name" value="CYCLIC NUCLEOTIDE-BINDING DOMAIN CONTAINING PROTEIN"/>
    <property type="match status" value="1"/>
</dbReference>
<dbReference type="InterPro" id="IPR000595">
    <property type="entry name" value="cNMP-bd_dom"/>
</dbReference>
<dbReference type="Gene3D" id="2.60.120.10">
    <property type="entry name" value="Jelly Rolls"/>
    <property type="match status" value="2"/>
</dbReference>
<dbReference type="CDD" id="cd00038">
    <property type="entry name" value="CAP_ED"/>
    <property type="match status" value="1"/>
</dbReference>
<evidence type="ECO:0000313" key="4">
    <source>
        <dbReference type="Proteomes" id="UP000193642"/>
    </source>
</evidence>
<dbReference type="AlphaFoldDB" id="A0A1Y2B367"/>
<dbReference type="Proteomes" id="UP000193642">
    <property type="component" value="Unassembled WGS sequence"/>
</dbReference>
<feature type="domain" description="Cyclic nucleotide-binding" evidence="2">
    <location>
        <begin position="271"/>
        <end position="376"/>
    </location>
</feature>
<evidence type="ECO:0000313" key="3">
    <source>
        <dbReference type="EMBL" id="ORY29288.1"/>
    </source>
</evidence>
<dbReference type="InterPro" id="IPR014710">
    <property type="entry name" value="RmlC-like_jellyroll"/>
</dbReference>
<evidence type="ECO:0008006" key="5">
    <source>
        <dbReference type="Google" id="ProtNLM"/>
    </source>
</evidence>
<dbReference type="InterPro" id="IPR001202">
    <property type="entry name" value="WW_dom"/>
</dbReference>
<comment type="caution">
    <text evidence="3">The sequence shown here is derived from an EMBL/GenBank/DDBJ whole genome shotgun (WGS) entry which is preliminary data.</text>
</comment>
<organism evidence="3 4">
    <name type="scientific">Rhizoclosmatium globosum</name>
    <dbReference type="NCBI Taxonomy" id="329046"/>
    <lineage>
        <taxon>Eukaryota</taxon>
        <taxon>Fungi</taxon>
        <taxon>Fungi incertae sedis</taxon>
        <taxon>Chytridiomycota</taxon>
        <taxon>Chytridiomycota incertae sedis</taxon>
        <taxon>Chytridiomycetes</taxon>
        <taxon>Chytridiales</taxon>
        <taxon>Chytriomycetaceae</taxon>
        <taxon>Rhizoclosmatium</taxon>
    </lineage>
</organism>
<dbReference type="STRING" id="329046.A0A1Y2B367"/>
<sequence length="680" mass="74463">MVVEKEVVDDYEKRMRGLFLPSLFAGDEVGDYVGNSARDRRLRAAVVASGGAGFGGPHGGVLGGKGMVAGGVKGVTFSDKKPVVSGTGGAGVATSTDVRPGSGLKRVSGRPLSGSLMRQNGAAPRVAGAVRVPSAKGKKPGTETAVDRSRKLSTAMSKAVTPPAGAAKPRKSIATVNSNDIDVPDDLRVVDIRWDLALYSAFKQNRIKKSVLEDILKPEDETNEVRILRAKQDKIDLIGAAQVRRFYQMNVGSRNDKELDVLDSILGKYKCFAKLSPVVRYKLYNCCSIETHPRGTVVIREGHQAKYWYIILSGECLQQLRPDTPMSVTTRVQIGGSVGEFASVFSSVANETRHVRATCLMRTEFLRVEKGDFQAISREARGLDSMVFEFFTTVPAFFGVERLVLQSLCQRSIVRKFDADQVMLRAGEMCSNMYFIMRGKVRALHLVSFIKVDCGVPTTNNIDRRHKYILSPCGQNANAQLKPGDEIVRELATVLDLSNGMSFPPMKPSKVVQEQEEAAAAAEAKANGGISFSAKRMSMKPAGDVHALPCPFHFVVVDRLEVIVIAIQDLIEILPPETLKRVQEHRSMTDVSCQEIEERYMSALGWRETENSGSKTLRIDHFSKDGSWSHPVVKNKFKNHDYDPFDIPGKKSGGGTGSVGNLLNPEKRQKSLLELMVDGL</sequence>
<feature type="domain" description="WW" evidence="1">
    <location>
        <begin position="605"/>
        <end position="633"/>
    </location>
</feature>
<name>A0A1Y2B367_9FUNG</name>
<evidence type="ECO:0000259" key="1">
    <source>
        <dbReference type="PROSITE" id="PS50020"/>
    </source>
</evidence>
<dbReference type="PROSITE" id="PS50020">
    <property type="entry name" value="WW_DOMAIN_2"/>
    <property type="match status" value="1"/>
</dbReference>
<dbReference type="OrthoDB" id="166212at2759"/>
<protein>
    <recommendedName>
        <fullName evidence="5">Cyclic nucleotide-binding domain-containing protein</fullName>
    </recommendedName>
</protein>
<dbReference type="Pfam" id="PF00027">
    <property type="entry name" value="cNMP_binding"/>
    <property type="match status" value="1"/>
</dbReference>
<dbReference type="EMBL" id="MCGO01000089">
    <property type="protein sequence ID" value="ORY29288.1"/>
    <property type="molecule type" value="Genomic_DNA"/>
</dbReference>
<evidence type="ECO:0000259" key="2">
    <source>
        <dbReference type="PROSITE" id="PS50042"/>
    </source>
</evidence>
<dbReference type="SMART" id="SM00100">
    <property type="entry name" value="cNMP"/>
    <property type="match status" value="1"/>
</dbReference>
<reference evidence="3 4" key="1">
    <citation type="submission" date="2016-07" db="EMBL/GenBank/DDBJ databases">
        <title>Pervasive Adenine N6-methylation of Active Genes in Fungi.</title>
        <authorList>
            <consortium name="DOE Joint Genome Institute"/>
            <person name="Mondo S.J."/>
            <person name="Dannebaum R.O."/>
            <person name="Kuo R.C."/>
            <person name="Labutti K."/>
            <person name="Haridas S."/>
            <person name="Kuo A."/>
            <person name="Salamov A."/>
            <person name="Ahrendt S.R."/>
            <person name="Lipzen A."/>
            <person name="Sullivan W."/>
            <person name="Andreopoulos W.B."/>
            <person name="Clum A."/>
            <person name="Lindquist E."/>
            <person name="Daum C."/>
            <person name="Ramamoorthy G.K."/>
            <person name="Gryganskyi A."/>
            <person name="Culley D."/>
            <person name="Magnuson J.K."/>
            <person name="James T.Y."/>
            <person name="O'Malley M.A."/>
            <person name="Stajich J.E."/>
            <person name="Spatafora J.W."/>
            <person name="Visel A."/>
            <person name="Grigoriev I.V."/>
        </authorList>
    </citation>
    <scope>NUCLEOTIDE SEQUENCE [LARGE SCALE GENOMIC DNA]</scope>
    <source>
        <strain evidence="3 4">JEL800</strain>
    </source>
</reference>